<dbReference type="RefSeq" id="WP_131921101.1">
    <property type="nucleotide sequence ID" value="NZ_JAOQNU010000052.1"/>
</dbReference>
<organism evidence="1 2">
    <name type="scientific">Heliophilum fasciatum</name>
    <dbReference type="NCBI Taxonomy" id="35700"/>
    <lineage>
        <taxon>Bacteria</taxon>
        <taxon>Bacillati</taxon>
        <taxon>Bacillota</taxon>
        <taxon>Clostridia</taxon>
        <taxon>Eubacteriales</taxon>
        <taxon>Heliobacteriaceae</taxon>
        <taxon>Heliophilum</taxon>
    </lineage>
</organism>
<comment type="caution">
    <text evidence="1">The sequence shown here is derived from an EMBL/GenBank/DDBJ whole genome shotgun (WGS) entry which is preliminary data.</text>
</comment>
<keyword evidence="2" id="KW-1185">Reference proteome</keyword>
<dbReference type="Proteomes" id="UP000294813">
    <property type="component" value="Unassembled WGS sequence"/>
</dbReference>
<gene>
    <name evidence="1" type="ORF">EDD73_1519</name>
</gene>
<dbReference type="EMBL" id="SLXT01000051">
    <property type="protein sequence ID" value="TCP59699.1"/>
    <property type="molecule type" value="Genomic_DNA"/>
</dbReference>
<evidence type="ECO:0000313" key="1">
    <source>
        <dbReference type="EMBL" id="TCP59699.1"/>
    </source>
</evidence>
<accession>A0A4R2RC65</accession>
<sequence length="105" mass="12299">MLDLTYQAITTIPRPYTQKIQDVDWKAVIEGLQRRPRAVSYSAFVGIMPLELRSFLRESEGMERKQRLQWLRRWLDQYALSEIGKAISDVASRSPVSLEHVEHQL</sequence>
<name>A0A4R2RC65_9FIRM</name>
<protein>
    <submittedName>
        <fullName evidence="1">Uncharacterized protein</fullName>
    </submittedName>
</protein>
<reference evidence="1 2" key="1">
    <citation type="submission" date="2019-03" db="EMBL/GenBank/DDBJ databases">
        <title>Genomic Encyclopedia of Type Strains, Phase IV (KMG-IV): sequencing the most valuable type-strain genomes for metagenomic binning, comparative biology and taxonomic classification.</title>
        <authorList>
            <person name="Goeker M."/>
        </authorList>
    </citation>
    <scope>NUCLEOTIDE SEQUENCE [LARGE SCALE GENOMIC DNA]</scope>
    <source>
        <strain evidence="1 2">DSM 11170</strain>
    </source>
</reference>
<evidence type="ECO:0000313" key="2">
    <source>
        <dbReference type="Proteomes" id="UP000294813"/>
    </source>
</evidence>
<proteinExistence type="predicted"/>
<dbReference type="AlphaFoldDB" id="A0A4R2RC65"/>